<gene>
    <name evidence="2" type="ORF">HH308_12325</name>
</gene>
<dbReference type="AlphaFoldDB" id="A0A848L2X0"/>
<evidence type="ECO:0000313" key="3">
    <source>
        <dbReference type="Proteomes" id="UP000550729"/>
    </source>
</evidence>
<dbReference type="Gene3D" id="3.30.1540.10">
    <property type="entry name" value="formyl-coa transferase, domain 3"/>
    <property type="match status" value="1"/>
</dbReference>
<name>A0A848L2X0_9ACTN</name>
<dbReference type="Gene3D" id="3.40.50.10540">
    <property type="entry name" value="Crotonobetainyl-coa:carnitine coa-transferase, domain 1"/>
    <property type="match status" value="1"/>
</dbReference>
<dbReference type="EMBL" id="JABBNB010000011">
    <property type="protein sequence ID" value="NMO01998.1"/>
    <property type="molecule type" value="Genomic_DNA"/>
</dbReference>
<dbReference type="Proteomes" id="UP000550729">
    <property type="component" value="Unassembled WGS sequence"/>
</dbReference>
<evidence type="ECO:0000256" key="1">
    <source>
        <dbReference type="ARBA" id="ARBA00022679"/>
    </source>
</evidence>
<proteinExistence type="predicted"/>
<dbReference type="PANTHER" id="PTHR48207">
    <property type="entry name" value="SUCCINATE--HYDROXYMETHYLGLUTARATE COA-TRANSFERASE"/>
    <property type="match status" value="1"/>
</dbReference>
<dbReference type="InterPro" id="IPR044855">
    <property type="entry name" value="CoA-Trfase_III_dom3_sf"/>
</dbReference>
<protein>
    <submittedName>
        <fullName evidence="2">CoA transferase</fullName>
    </submittedName>
</protein>
<sequence>MSDLPLTGLTVVTFEQAVAAPFATRQLADLGARVIKVERAEGDFARRYDRSVGGESSYFVWLNRGKESVVLDLKSDVGHAAALALCDRADVVVGNLAPGALDRMGLGADALRARKSRLIHASLTGYGRGGPDEQRKAYDLLLQCEAGLLSVTGGEEPAKVGISVADICAGMYLYSGVLTALLRQARTGDGATIEVSMLEALGEWMTQPMYYATGMGQPPRSGPRHATIAPYGPFPAADGTVFMAVQSEREWVKLCAELIGDESVADDPRFASNPERVANRPAVEEAVSAATRGYSVDDLMSRLDAIGIANARMRDMIEFADHPQLRARNRWRTVSTPSGDAPALIPPVTMDGLDHAIGAVPAIGQHTDAVLAELGVELT</sequence>
<keyword evidence="1 2" id="KW-0808">Transferase</keyword>
<reference evidence="2 3" key="1">
    <citation type="submission" date="2020-04" db="EMBL/GenBank/DDBJ databases">
        <title>Gordonia sp. nov. TBRC 11910.</title>
        <authorList>
            <person name="Suriyachadkun C."/>
        </authorList>
    </citation>
    <scope>NUCLEOTIDE SEQUENCE [LARGE SCALE GENOMIC DNA]</scope>
    <source>
        <strain evidence="2 3">TBRC 11910</strain>
    </source>
</reference>
<dbReference type="GO" id="GO:0008410">
    <property type="term" value="F:CoA-transferase activity"/>
    <property type="evidence" value="ECO:0007669"/>
    <property type="project" value="TreeGrafter"/>
</dbReference>
<dbReference type="RefSeq" id="WP_170194506.1">
    <property type="nucleotide sequence ID" value="NZ_JABBNB010000011.1"/>
</dbReference>
<comment type="caution">
    <text evidence="2">The sequence shown here is derived from an EMBL/GenBank/DDBJ whole genome shotgun (WGS) entry which is preliminary data.</text>
</comment>
<evidence type="ECO:0000313" key="2">
    <source>
        <dbReference type="EMBL" id="NMO01998.1"/>
    </source>
</evidence>
<dbReference type="PANTHER" id="PTHR48207:SF3">
    <property type="entry name" value="SUCCINATE--HYDROXYMETHYLGLUTARATE COA-TRANSFERASE"/>
    <property type="match status" value="1"/>
</dbReference>
<organism evidence="2 3">
    <name type="scientific">Gordonia asplenii</name>
    <dbReference type="NCBI Taxonomy" id="2725283"/>
    <lineage>
        <taxon>Bacteria</taxon>
        <taxon>Bacillati</taxon>
        <taxon>Actinomycetota</taxon>
        <taxon>Actinomycetes</taxon>
        <taxon>Mycobacteriales</taxon>
        <taxon>Gordoniaceae</taxon>
        <taxon>Gordonia</taxon>
    </lineage>
</organism>
<dbReference type="InterPro" id="IPR023606">
    <property type="entry name" value="CoA-Trfase_III_dom_1_sf"/>
</dbReference>
<keyword evidence="3" id="KW-1185">Reference proteome</keyword>
<dbReference type="InterPro" id="IPR003673">
    <property type="entry name" value="CoA-Trfase_fam_III"/>
</dbReference>
<dbReference type="SUPFAM" id="SSF89796">
    <property type="entry name" value="CoA-transferase family III (CaiB/BaiF)"/>
    <property type="match status" value="1"/>
</dbReference>
<accession>A0A848L2X0</accession>
<dbReference type="InterPro" id="IPR050483">
    <property type="entry name" value="CoA-transferase_III_domain"/>
</dbReference>
<dbReference type="Pfam" id="PF02515">
    <property type="entry name" value="CoA_transf_3"/>
    <property type="match status" value="1"/>
</dbReference>